<proteinExistence type="inferred from homology"/>
<keyword evidence="4 6" id="KW-1015">Disulfide bond</keyword>
<dbReference type="EC" id="3.1.1.3" evidence="6"/>
<evidence type="ECO:0000256" key="4">
    <source>
        <dbReference type="ARBA" id="ARBA00023157"/>
    </source>
</evidence>
<comment type="similarity">
    <text evidence="2 5">Belongs to the AB hydrolase superfamily. Lipase family.</text>
</comment>
<organism evidence="8 9">
    <name type="scientific">Cyanoderma ruficeps</name>
    <name type="common">rufous-capped babbler</name>
    <dbReference type="NCBI Taxonomy" id="181631"/>
    <lineage>
        <taxon>Eukaryota</taxon>
        <taxon>Metazoa</taxon>
        <taxon>Chordata</taxon>
        <taxon>Craniata</taxon>
        <taxon>Vertebrata</taxon>
        <taxon>Euteleostomi</taxon>
        <taxon>Archelosauria</taxon>
        <taxon>Archosauria</taxon>
        <taxon>Dinosauria</taxon>
        <taxon>Saurischia</taxon>
        <taxon>Theropoda</taxon>
        <taxon>Coelurosauria</taxon>
        <taxon>Aves</taxon>
        <taxon>Neognathae</taxon>
        <taxon>Neoaves</taxon>
        <taxon>Telluraves</taxon>
        <taxon>Australaves</taxon>
        <taxon>Passeriformes</taxon>
        <taxon>Sylvioidea</taxon>
        <taxon>Timaliidae</taxon>
        <taxon>Cyanoderma</taxon>
    </lineage>
</organism>
<evidence type="ECO:0000256" key="1">
    <source>
        <dbReference type="ARBA" id="ARBA00004613"/>
    </source>
</evidence>
<dbReference type="GO" id="GO:0004465">
    <property type="term" value="F:lipoprotein lipase activity"/>
    <property type="evidence" value="ECO:0007669"/>
    <property type="project" value="TreeGrafter"/>
</dbReference>
<dbReference type="InterPro" id="IPR013818">
    <property type="entry name" value="Lipase"/>
</dbReference>
<keyword evidence="6" id="KW-0443">Lipid metabolism</keyword>
<dbReference type="PANTHER" id="PTHR11610:SF159">
    <property type="entry name" value="TRIACYLGLYCEROL LIPASE"/>
    <property type="match status" value="1"/>
</dbReference>
<evidence type="ECO:0000313" key="8">
    <source>
        <dbReference type="Ensembl" id="ENSCRFP00000007757.1"/>
    </source>
</evidence>
<dbReference type="InterPro" id="IPR000734">
    <property type="entry name" value="TAG_lipase"/>
</dbReference>
<evidence type="ECO:0000259" key="7">
    <source>
        <dbReference type="Pfam" id="PF00151"/>
    </source>
</evidence>
<reference evidence="8" key="1">
    <citation type="submission" date="2025-08" db="UniProtKB">
        <authorList>
            <consortium name="Ensembl"/>
        </authorList>
    </citation>
    <scope>IDENTIFICATION</scope>
</reference>
<dbReference type="GO" id="GO:0016042">
    <property type="term" value="P:lipid catabolic process"/>
    <property type="evidence" value="ECO:0007669"/>
    <property type="project" value="UniProtKB-KW"/>
</dbReference>
<evidence type="ECO:0000256" key="3">
    <source>
        <dbReference type="ARBA" id="ARBA00022525"/>
    </source>
</evidence>
<dbReference type="Ensembl" id="ENSCRFT00000008028.1">
    <property type="protein sequence ID" value="ENSCRFP00000007757.1"/>
    <property type="gene ID" value="ENSCRFG00000006105.1"/>
</dbReference>
<dbReference type="InterPro" id="IPR029058">
    <property type="entry name" value="AB_hydrolase_fold"/>
</dbReference>
<keyword evidence="9" id="KW-1185">Reference proteome</keyword>
<evidence type="ECO:0000313" key="9">
    <source>
        <dbReference type="Proteomes" id="UP000694396"/>
    </source>
</evidence>
<dbReference type="InterPro" id="IPR002331">
    <property type="entry name" value="Lipase_panc"/>
</dbReference>
<dbReference type="Proteomes" id="UP000694396">
    <property type="component" value="Unplaced"/>
</dbReference>
<protein>
    <recommendedName>
        <fullName evidence="6">Triacylglycerol lipase</fullName>
        <ecNumber evidence="6">3.1.1.3</ecNumber>
    </recommendedName>
    <alternativeName>
        <fullName evidence="6">Pancreatic lipase</fullName>
    </alternativeName>
</protein>
<feature type="domain" description="Lipase" evidence="7">
    <location>
        <begin position="19"/>
        <end position="111"/>
    </location>
</feature>
<dbReference type="PRINTS" id="PR00823">
    <property type="entry name" value="PANCLIPASE"/>
</dbReference>
<dbReference type="GO" id="GO:0005615">
    <property type="term" value="C:extracellular space"/>
    <property type="evidence" value="ECO:0007669"/>
    <property type="project" value="TreeGrafter"/>
</dbReference>
<dbReference type="AlphaFoldDB" id="A0A8C3QKY9"/>
<evidence type="ECO:0000256" key="2">
    <source>
        <dbReference type="ARBA" id="ARBA00010701"/>
    </source>
</evidence>
<keyword evidence="3 6" id="KW-0964">Secreted</keyword>
<evidence type="ECO:0000256" key="5">
    <source>
        <dbReference type="RuleBase" id="RU004262"/>
    </source>
</evidence>
<dbReference type="PANTHER" id="PTHR11610">
    <property type="entry name" value="LIPASE"/>
    <property type="match status" value="1"/>
</dbReference>
<comment type="catalytic activity">
    <reaction evidence="6">
        <text>a triacylglycerol + H2O = a diacylglycerol + a fatty acid + H(+)</text>
        <dbReference type="Rhea" id="RHEA:12044"/>
        <dbReference type="ChEBI" id="CHEBI:15377"/>
        <dbReference type="ChEBI" id="CHEBI:15378"/>
        <dbReference type="ChEBI" id="CHEBI:17855"/>
        <dbReference type="ChEBI" id="CHEBI:18035"/>
        <dbReference type="ChEBI" id="CHEBI:28868"/>
        <dbReference type="EC" id="3.1.1.3"/>
    </reaction>
</comment>
<sequence length="116" mass="12866">MVAATLVKRTWALTLHRGEVCYKRLGCFSDSPPWAGIPGRQLAGLPSSPDAVNTNFLLYTRDNRAKHQVRRSTNPSTIKASNFRAHRKTRFIIHGHLAGADLPWITSICKVGTTIV</sequence>
<keyword evidence="6" id="KW-0442">Lipid degradation</keyword>
<evidence type="ECO:0000256" key="6">
    <source>
        <dbReference type="RuleBase" id="RU362046"/>
    </source>
</evidence>
<dbReference type="Pfam" id="PF00151">
    <property type="entry name" value="Lipase"/>
    <property type="match status" value="1"/>
</dbReference>
<comment type="subcellular location">
    <subcellularLocation>
        <location evidence="1 6">Secreted</location>
    </subcellularLocation>
</comment>
<dbReference type="SUPFAM" id="SSF53474">
    <property type="entry name" value="alpha/beta-Hydrolases"/>
    <property type="match status" value="1"/>
</dbReference>
<dbReference type="Gene3D" id="3.40.50.1820">
    <property type="entry name" value="alpha/beta hydrolase"/>
    <property type="match status" value="1"/>
</dbReference>
<accession>A0A8C3QKY9</accession>
<reference evidence="8" key="2">
    <citation type="submission" date="2025-09" db="UniProtKB">
        <authorList>
            <consortium name="Ensembl"/>
        </authorList>
    </citation>
    <scope>IDENTIFICATION</scope>
</reference>
<name>A0A8C3QKY9_9PASS</name>